<keyword evidence="1" id="KW-0472">Membrane</keyword>
<evidence type="ECO:0000313" key="3">
    <source>
        <dbReference type="EMBL" id="OGF86595.1"/>
    </source>
</evidence>
<sequence>MTPRILFFCGLLVLIAAPALAAPLEIGLVPCGFEGLPACDPCYLWYLAGNIVDFLLKGLALPILALALLAGGIVWLTSSGNPAQIEKGKKILTSSVLGIFIAFGAWLIVNTIIHTLGQGGLSWAWESTYACPAPIVTPPPVAPPPPITPPAGTFQTEEEARAYFENTGIEINKDPCTETQTANCTDLKGLPLGAAAGLKALATSGGFCISGGTEGEGTIHQTHGTGKPVVDIKPSCSGPVEIAELTALRQRASFLSKEAICESQDGKLRSSNTSCLISNGGAPFTEAELRRLNHIHVVFP</sequence>
<dbReference type="Proteomes" id="UP000177346">
    <property type="component" value="Unassembled WGS sequence"/>
</dbReference>
<dbReference type="Pfam" id="PF18895">
    <property type="entry name" value="T4SS_pilin"/>
    <property type="match status" value="1"/>
</dbReference>
<reference evidence="3 4" key="1">
    <citation type="journal article" date="2016" name="Nat. Commun.">
        <title>Thousands of microbial genomes shed light on interconnected biogeochemical processes in an aquifer system.</title>
        <authorList>
            <person name="Anantharaman K."/>
            <person name="Brown C.T."/>
            <person name="Hug L.A."/>
            <person name="Sharon I."/>
            <person name="Castelle C.J."/>
            <person name="Probst A.J."/>
            <person name="Thomas B.C."/>
            <person name="Singh A."/>
            <person name="Wilkins M.J."/>
            <person name="Karaoz U."/>
            <person name="Brodie E.L."/>
            <person name="Williams K.H."/>
            <person name="Hubbard S.S."/>
            <person name="Banfield J.F."/>
        </authorList>
    </citation>
    <scope>NUCLEOTIDE SEQUENCE [LARGE SCALE GENOMIC DNA]</scope>
</reference>
<evidence type="ECO:0000256" key="1">
    <source>
        <dbReference type="SAM" id="Phobius"/>
    </source>
</evidence>
<feature type="signal peptide" evidence="2">
    <location>
        <begin position="1"/>
        <end position="21"/>
    </location>
</feature>
<keyword evidence="2" id="KW-0732">Signal</keyword>
<evidence type="ECO:0008006" key="5">
    <source>
        <dbReference type="Google" id="ProtNLM"/>
    </source>
</evidence>
<organism evidence="3 4">
    <name type="scientific">Candidatus Giovannonibacteria bacterium RIFCSPLOWO2_01_FULL_46_32</name>
    <dbReference type="NCBI Taxonomy" id="1798353"/>
    <lineage>
        <taxon>Bacteria</taxon>
        <taxon>Candidatus Giovannoniibacteriota</taxon>
    </lineage>
</organism>
<dbReference type="AlphaFoldDB" id="A0A1F5XF89"/>
<dbReference type="InterPro" id="IPR043993">
    <property type="entry name" value="T4SS_pilin"/>
</dbReference>
<evidence type="ECO:0000256" key="2">
    <source>
        <dbReference type="SAM" id="SignalP"/>
    </source>
</evidence>
<keyword evidence="1" id="KW-1133">Transmembrane helix</keyword>
<name>A0A1F5XF89_9BACT</name>
<accession>A0A1F5XF89</accession>
<comment type="caution">
    <text evidence="3">The sequence shown here is derived from an EMBL/GenBank/DDBJ whole genome shotgun (WGS) entry which is preliminary data.</text>
</comment>
<feature type="transmembrane region" description="Helical" evidence="1">
    <location>
        <begin position="54"/>
        <end position="78"/>
    </location>
</feature>
<evidence type="ECO:0000313" key="4">
    <source>
        <dbReference type="Proteomes" id="UP000177346"/>
    </source>
</evidence>
<dbReference type="EMBL" id="MFIF01000014">
    <property type="protein sequence ID" value="OGF86595.1"/>
    <property type="molecule type" value="Genomic_DNA"/>
</dbReference>
<gene>
    <name evidence="3" type="ORF">A3B19_00075</name>
</gene>
<protein>
    <recommendedName>
        <fullName evidence="5">PASTA domain-containing protein</fullName>
    </recommendedName>
</protein>
<proteinExistence type="predicted"/>
<feature type="chain" id="PRO_5009522306" description="PASTA domain-containing protein" evidence="2">
    <location>
        <begin position="22"/>
        <end position="300"/>
    </location>
</feature>
<keyword evidence="1" id="KW-0812">Transmembrane</keyword>
<feature type="transmembrane region" description="Helical" evidence="1">
    <location>
        <begin position="90"/>
        <end position="109"/>
    </location>
</feature>